<dbReference type="Proteomes" id="UP000584824">
    <property type="component" value="Unassembled WGS sequence"/>
</dbReference>
<protein>
    <submittedName>
        <fullName evidence="2">Putative ATPase</fullName>
    </submittedName>
</protein>
<dbReference type="RefSeq" id="WP_183792641.1">
    <property type="nucleotide sequence ID" value="NZ_JACIDU010000008.1"/>
</dbReference>
<evidence type="ECO:0000313" key="2">
    <source>
        <dbReference type="EMBL" id="MBB4103790.1"/>
    </source>
</evidence>
<name>A0A7W6K491_9HYPH</name>
<keyword evidence="3" id="KW-1185">Reference proteome</keyword>
<reference evidence="2 3" key="1">
    <citation type="submission" date="2020-08" db="EMBL/GenBank/DDBJ databases">
        <title>Genomic Encyclopedia of Type Strains, Phase IV (KMG-IV): sequencing the most valuable type-strain genomes for metagenomic binning, comparative biology and taxonomic classification.</title>
        <authorList>
            <person name="Goeker M."/>
        </authorList>
    </citation>
    <scope>NUCLEOTIDE SEQUENCE [LARGE SCALE GENOMIC DNA]</scope>
    <source>
        <strain evidence="2 3">DSM 26385</strain>
    </source>
</reference>
<proteinExistence type="predicted"/>
<dbReference type="PROSITE" id="PS51257">
    <property type="entry name" value="PROKAR_LIPOPROTEIN"/>
    <property type="match status" value="1"/>
</dbReference>
<organism evidence="2 3">
    <name type="scientific">Allorhizobium borbori</name>
    <dbReference type="NCBI Taxonomy" id="485907"/>
    <lineage>
        <taxon>Bacteria</taxon>
        <taxon>Pseudomonadati</taxon>
        <taxon>Pseudomonadota</taxon>
        <taxon>Alphaproteobacteria</taxon>
        <taxon>Hyphomicrobiales</taxon>
        <taxon>Rhizobiaceae</taxon>
        <taxon>Rhizobium/Agrobacterium group</taxon>
        <taxon>Allorhizobium</taxon>
    </lineage>
</organism>
<comment type="caution">
    <text evidence="2">The sequence shown here is derived from an EMBL/GenBank/DDBJ whole genome shotgun (WGS) entry which is preliminary data.</text>
</comment>
<feature type="signal peptide" evidence="1">
    <location>
        <begin position="1"/>
        <end position="22"/>
    </location>
</feature>
<gene>
    <name evidence="2" type="ORF">GGQ66_002358</name>
</gene>
<dbReference type="EMBL" id="JACIDU010000008">
    <property type="protein sequence ID" value="MBB4103790.1"/>
    <property type="molecule type" value="Genomic_DNA"/>
</dbReference>
<dbReference type="AlphaFoldDB" id="A0A7W6K491"/>
<keyword evidence="1" id="KW-0732">Signal</keyword>
<accession>A0A7W6K491</accession>
<sequence>MRSPLFLQAVFLVAFGACPVLAMELPTEVFLSTAEKANGVKNAVVLGKPNVFLFKSTEARDITFTLEAENGFCGFELQRSSELGYQFNPSRFPVVRVQHAQAGETFTLQFHQSRAAWVENKPCTFSFDIR</sequence>
<evidence type="ECO:0000256" key="1">
    <source>
        <dbReference type="SAM" id="SignalP"/>
    </source>
</evidence>
<feature type="chain" id="PRO_5031037147" evidence="1">
    <location>
        <begin position="23"/>
        <end position="130"/>
    </location>
</feature>
<evidence type="ECO:0000313" key="3">
    <source>
        <dbReference type="Proteomes" id="UP000584824"/>
    </source>
</evidence>